<dbReference type="Pfam" id="PF01079">
    <property type="entry name" value="Hint"/>
    <property type="match status" value="1"/>
</dbReference>
<dbReference type="InterPro" id="IPR001657">
    <property type="entry name" value="Hedgehog"/>
</dbReference>
<dbReference type="PANTHER" id="PTHR13439">
    <property type="entry name" value="CT120 PROTEIN"/>
    <property type="match status" value="1"/>
</dbReference>
<dbReference type="InterPro" id="IPR050846">
    <property type="entry name" value="TLCD"/>
</dbReference>
<evidence type="ECO:0000256" key="8">
    <source>
        <dbReference type="SAM" id="Phobius"/>
    </source>
</evidence>
<dbReference type="InterPro" id="IPR001767">
    <property type="entry name" value="Hedgehog_Hint"/>
</dbReference>
<evidence type="ECO:0000256" key="5">
    <source>
        <dbReference type="ARBA" id="ARBA00022989"/>
    </source>
</evidence>
<dbReference type="GO" id="GO:0007267">
    <property type="term" value="P:cell-cell signaling"/>
    <property type="evidence" value="ECO:0007669"/>
    <property type="project" value="InterPro"/>
</dbReference>
<comment type="subcellular location">
    <subcellularLocation>
        <location evidence="1">Membrane</location>
        <topology evidence="1">Multi-pass membrane protein</topology>
    </subcellularLocation>
</comment>
<dbReference type="PRINTS" id="PR00632">
    <property type="entry name" value="SONICHHOG"/>
</dbReference>
<feature type="transmembrane region" description="Helical" evidence="8">
    <location>
        <begin position="6"/>
        <end position="27"/>
    </location>
</feature>
<dbReference type="GO" id="GO:0007009">
    <property type="term" value="P:plasma membrane organization"/>
    <property type="evidence" value="ECO:0007669"/>
    <property type="project" value="TreeGrafter"/>
</dbReference>
<dbReference type="InterPro" id="IPR006634">
    <property type="entry name" value="TLC-dom"/>
</dbReference>
<keyword evidence="5 8" id="KW-1133">Transmembrane helix</keyword>
<name>A0A820I6D9_9BILA</name>
<evidence type="ECO:0000256" key="6">
    <source>
        <dbReference type="ARBA" id="ARBA00023136"/>
    </source>
</evidence>
<dbReference type="GO" id="GO:0097035">
    <property type="term" value="P:regulation of membrane lipid distribution"/>
    <property type="evidence" value="ECO:0007669"/>
    <property type="project" value="TreeGrafter"/>
</dbReference>
<evidence type="ECO:0000259" key="9">
    <source>
        <dbReference type="PROSITE" id="PS50922"/>
    </source>
</evidence>
<dbReference type="CDD" id="cd00081">
    <property type="entry name" value="Hint"/>
    <property type="match status" value="1"/>
</dbReference>
<feature type="transmembrane region" description="Helical" evidence="8">
    <location>
        <begin position="163"/>
        <end position="180"/>
    </location>
</feature>
<evidence type="ECO:0000313" key="10">
    <source>
        <dbReference type="EMBL" id="CAF4305041.1"/>
    </source>
</evidence>
<evidence type="ECO:0000256" key="4">
    <source>
        <dbReference type="ARBA" id="ARBA00022729"/>
    </source>
</evidence>
<organism evidence="10 11">
    <name type="scientific">Rotaria socialis</name>
    <dbReference type="NCBI Taxonomy" id="392032"/>
    <lineage>
        <taxon>Eukaryota</taxon>
        <taxon>Metazoa</taxon>
        <taxon>Spiralia</taxon>
        <taxon>Gnathifera</taxon>
        <taxon>Rotifera</taxon>
        <taxon>Eurotatoria</taxon>
        <taxon>Bdelloidea</taxon>
        <taxon>Philodinida</taxon>
        <taxon>Philodinidae</taxon>
        <taxon>Rotaria</taxon>
    </lineage>
</organism>
<keyword evidence="2" id="KW-0217">Developmental protein</keyword>
<feature type="domain" description="TLC" evidence="9">
    <location>
        <begin position="66"/>
        <end position="265"/>
    </location>
</feature>
<keyword evidence="6 7" id="KW-0472">Membrane</keyword>
<dbReference type="SMART" id="SM00305">
    <property type="entry name" value="HintC"/>
    <property type="match status" value="1"/>
</dbReference>
<feature type="transmembrane region" description="Helical" evidence="8">
    <location>
        <begin position="108"/>
        <end position="127"/>
    </location>
</feature>
<dbReference type="SUPFAM" id="SSF51294">
    <property type="entry name" value="Hedgehog/intein (Hint) domain"/>
    <property type="match status" value="1"/>
</dbReference>
<dbReference type="InterPro" id="IPR036844">
    <property type="entry name" value="Hint_dom_sf"/>
</dbReference>
<comment type="caution">
    <text evidence="10">The sequence shown here is derived from an EMBL/GenBank/DDBJ whole genome shotgun (WGS) entry which is preliminary data.</text>
</comment>
<dbReference type="PROSITE" id="PS50922">
    <property type="entry name" value="TLC"/>
    <property type="match status" value="1"/>
</dbReference>
<proteinExistence type="predicted"/>
<feature type="transmembrane region" description="Helical" evidence="8">
    <location>
        <begin position="75"/>
        <end position="96"/>
    </location>
</feature>
<keyword evidence="4" id="KW-0732">Signal</keyword>
<dbReference type="Gene3D" id="2.170.16.10">
    <property type="entry name" value="Hedgehog/Intein (Hint) domain"/>
    <property type="match status" value="1"/>
</dbReference>
<dbReference type="InterPro" id="IPR003587">
    <property type="entry name" value="Hint_dom_N"/>
</dbReference>
<dbReference type="EMBL" id="CAJOBQ010000243">
    <property type="protein sequence ID" value="CAF4305041.1"/>
    <property type="molecule type" value="Genomic_DNA"/>
</dbReference>
<dbReference type="Pfam" id="PF03798">
    <property type="entry name" value="TRAM_LAG1_CLN8"/>
    <property type="match status" value="1"/>
</dbReference>
<gene>
    <name evidence="10" type="ORF">TSG867_LOCUS6509</name>
</gene>
<evidence type="ECO:0000256" key="3">
    <source>
        <dbReference type="ARBA" id="ARBA00022692"/>
    </source>
</evidence>
<evidence type="ECO:0000313" key="11">
    <source>
        <dbReference type="Proteomes" id="UP000663862"/>
    </source>
</evidence>
<evidence type="ECO:0000256" key="7">
    <source>
        <dbReference type="PROSITE-ProRule" id="PRU00205"/>
    </source>
</evidence>
<dbReference type="InterPro" id="IPR003586">
    <property type="entry name" value="Hint_dom_C"/>
</dbReference>
<dbReference type="GO" id="GO:0016540">
    <property type="term" value="P:protein autoprocessing"/>
    <property type="evidence" value="ECO:0007669"/>
    <property type="project" value="InterPro"/>
</dbReference>
<dbReference type="Proteomes" id="UP000663862">
    <property type="component" value="Unassembled WGS sequence"/>
</dbReference>
<dbReference type="GO" id="GO:0055091">
    <property type="term" value="P:phospholipid homeostasis"/>
    <property type="evidence" value="ECO:0007669"/>
    <property type="project" value="TreeGrafter"/>
</dbReference>
<dbReference type="GO" id="GO:0005886">
    <property type="term" value="C:plasma membrane"/>
    <property type="evidence" value="ECO:0007669"/>
    <property type="project" value="TreeGrafter"/>
</dbReference>
<evidence type="ECO:0000256" key="2">
    <source>
        <dbReference type="ARBA" id="ARBA00022473"/>
    </source>
</evidence>
<keyword evidence="3 7" id="KW-0812">Transmembrane</keyword>
<sequence>MQPISLLSGIICATWSFVFFIICQHLIQPLTEIYHPHNDRDNVEKRKMKMVQNPSYIRTWFTDSNAERWIRKNTLISFFHAFITGILGFYSCWTYSPDIHRDYVNHITWFTYLTCSFSFGYFCYDTIDIISNQQGSELLEMMIHHALTLTLFGTSIIRRANIGYLMLALIVEINSVFLHLRKLFHQYNIPRESLIVRLTMVTNIITFLIFRFGLFIYGSITIFRDGERAGSYFHIFLGYILVPTIWIINIVLFYRLLYTDFLKKRKTNQSGYDSTCTCNTVTSGVCMQYTCSTTAKSPNCFAGTSLITLADGTFKALADIQIGDQNNTIEPITSFIHAKRQGLFTFLALQIQSVVSNLSSTILVSANHLIFDYDSGEARFAGKFRVGDRVQFIDNSEIVPGEIVHIQLTKQQGYYAPLTPSGTIIIDGVVASNYATVSNHALAHQLMGIYRWWIDLVGGSKWSEEIPWMLQIMLSIEQVIRWFGGQIVINNFNYDGQFKVSSIA</sequence>
<accession>A0A820I6D9</accession>
<protein>
    <recommendedName>
        <fullName evidence="9">TLC domain-containing protein</fullName>
    </recommendedName>
</protein>
<dbReference type="SMART" id="SM00306">
    <property type="entry name" value="HintN"/>
    <property type="match status" value="1"/>
</dbReference>
<evidence type="ECO:0000256" key="1">
    <source>
        <dbReference type="ARBA" id="ARBA00004141"/>
    </source>
</evidence>
<dbReference type="SMART" id="SM00724">
    <property type="entry name" value="TLC"/>
    <property type="match status" value="1"/>
</dbReference>
<dbReference type="PANTHER" id="PTHR13439:SF4">
    <property type="entry name" value="TLC DOMAIN-CONTAINING PROTEIN"/>
    <property type="match status" value="1"/>
</dbReference>
<reference evidence="10" key="1">
    <citation type="submission" date="2021-02" db="EMBL/GenBank/DDBJ databases">
        <authorList>
            <person name="Nowell W R."/>
        </authorList>
    </citation>
    <scope>NUCLEOTIDE SEQUENCE</scope>
</reference>
<feature type="transmembrane region" description="Helical" evidence="8">
    <location>
        <begin position="232"/>
        <end position="257"/>
    </location>
</feature>
<dbReference type="AlphaFoldDB" id="A0A820I6D9"/>
<feature type="transmembrane region" description="Helical" evidence="8">
    <location>
        <begin position="201"/>
        <end position="220"/>
    </location>
</feature>
<dbReference type="GO" id="GO:0071709">
    <property type="term" value="P:membrane assembly"/>
    <property type="evidence" value="ECO:0007669"/>
    <property type="project" value="TreeGrafter"/>
</dbReference>